<evidence type="ECO:0000313" key="2">
    <source>
        <dbReference type="EMBL" id="KAF2850157.1"/>
    </source>
</evidence>
<protein>
    <submittedName>
        <fullName evidence="2">Uncharacterized protein</fullName>
    </submittedName>
</protein>
<accession>A0A6A7B629</accession>
<keyword evidence="1" id="KW-1133">Transmembrane helix</keyword>
<name>A0A6A7B629_9PLEO</name>
<proteinExistence type="predicted"/>
<dbReference type="EMBL" id="MU006308">
    <property type="protein sequence ID" value="KAF2850157.1"/>
    <property type="molecule type" value="Genomic_DNA"/>
</dbReference>
<keyword evidence="1" id="KW-0812">Transmembrane</keyword>
<gene>
    <name evidence="2" type="ORF">T440DRAFT_115462</name>
</gene>
<keyword evidence="1" id="KW-0472">Membrane</keyword>
<feature type="transmembrane region" description="Helical" evidence="1">
    <location>
        <begin position="6"/>
        <end position="22"/>
    </location>
</feature>
<evidence type="ECO:0000313" key="3">
    <source>
        <dbReference type="Proteomes" id="UP000799423"/>
    </source>
</evidence>
<keyword evidence="3" id="KW-1185">Reference proteome</keyword>
<organism evidence="2 3">
    <name type="scientific">Plenodomus tracheiphilus IPT5</name>
    <dbReference type="NCBI Taxonomy" id="1408161"/>
    <lineage>
        <taxon>Eukaryota</taxon>
        <taxon>Fungi</taxon>
        <taxon>Dikarya</taxon>
        <taxon>Ascomycota</taxon>
        <taxon>Pezizomycotina</taxon>
        <taxon>Dothideomycetes</taxon>
        <taxon>Pleosporomycetidae</taxon>
        <taxon>Pleosporales</taxon>
        <taxon>Pleosporineae</taxon>
        <taxon>Leptosphaeriaceae</taxon>
        <taxon>Plenodomus</taxon>
    </lineage>
</organism>
<dbReference type="Proteomes" id="UP000799423">
    <property type="component" value="Unassembled WGS sequence"/>
</dbReference>
<sequence length="106" mass="11972">MAPHVHLGFLVAFVYCTYLAVFPTKTKSPPTPPCWHMLHIVGLILDPEYWQTICRARRSWTQVANPASSSTPGQTMSQDLGGVVWLRRGVEGQLRTVGKYMYHNTL</sequence>
<evidence type="ECO:0000256" key="1">
    <source>
        <dbReference type="SAM" id="Phobius"/>
    </source>
</evidence>
<dbReference type="AlphaFoldDB" id="A0A6A7B629"/>
<reference evidence="2" key="1">
    <citation type="submission" date="2020-01" db="EMBL/GenBank/DDBJ databases">
        <authorList>
            <consortium name="DOE Joint Genome Institute"/>
            <person name="Haridas S."/>
            <person name="Albert R."/>
            <person name="Binder M."/>
            <person name="Bloem J."/>
            <person name="Labutti K."/>
            <person name="Salamov A."/>
            <person name="Andreopoulos B."/>
            <person name="Baker S.E."/>
            <person name="Barry K."/>
            <person name="Bills G."/>
            <person name="Bluhm B.H."/>
            <person name="Cannon C."/>
            <person name="Castanera R."/>
            <person name="Culley D.E."/>
            <person name="Daum C."/>
            <person name="Ezra D."/>
            <person name="Gonzalez J.B."/>
            <person name="Henrissat B."/>
            <person name="Kuo A."/>
            <person name="Liang C."/>
            <person name="Lipzen A."/>
            <person name="Lutzoni F."/>
            <person name="Magnuson J."/>
            <person name="Mondo S."/>
            <person name="Nolan M."/>
            <person name="Ohm R."/>
            <person name="Pangilinan J."/>
            <person name="Park H.-J."/>
            <person name="Ramirez L."/>
            <person name="Alfaro M."/>
            <person name="Sun H."/>
            <person name="Tritt A."/>
            <person name="Yoshinaga Y."/>
            <person name="Zwiers L.-H."/>
            <person name="Turgeon B.G."/>
            <person name="Goodwin S.B."/>
            <person name="Spatafora J.W."/>
            <person name="Crous P.W."/>
            <person name="Grigoriev I.V."/>
        </authorList>
    </citation>
    <scope>NUCLEOTIDE SEQUENCE</scope>
    <source>
        <strain evidence="2">IPT5</strain>
    </source>
</reference>